<dbReference type="PROSITE" id="PS51192">
    <property type="entry name" value="HELICASE_ATP_BIND_1"/>
    <property type="match status" value="1"/>
</dbReference>
<dbReference type="Gene3D" id="3.40.50.300">
    <property type="entry name" value="P-loop containing nucleotide triphosphate hydrolases"/>
    <property type="match status" value="2"/>
</dbReference>
<protein>
    <recommendedName>
        <fullName evidence="12">RNA helicase</fullName>
    </recommendedName>
</protein>
<evidence type="ECO:0000256" key="4">
    <source>
        <dbReference type="ARBA" id="ARBA00022806"/>
    </source>
</evidence>
<dbReference type="Pfam" id="PF00026">
    <property type="entry name" value="Asp"/>
    <property type="match status" value="1"/>
</dbReference>
<evidence type="ECO:0000313" key="10">
    <source>
        <dbReference type="EMBL" id="KAF4690887.1"/>
    </source>
</evidence>
<dbReference type="SMART" id="SM00487">
    <property type="entry name" value="DEXDc"/>
    <property type="match status" value="1"/>
</dbReference>
<dbReference type="InterPro" id="IPR034164">
    <property type="entry name" value="Pepsin-like_dom"/>
</dbReference>
<keyword evidence="3" id="KW-0378">Hydrolase</keyword>
<dbReference type="GO" id="GO:0003676">
    <property type="term" value="F:nucleic acid binding"/>
    <property type="evidence" value="ECO:0007669"/>
    <property type="project" value="InterPro"/>
</dbReference>
<dbReference type="InterPro" id="IPR050079">
    <property type="entry name" value="DEAD_box_RNA_helicase"/>
</dbReference>
<dbReference type="SUPFAM" id="SSF52540">
    <property type="entry name" value="P-loop containing nucleoside triphosphate hydrolases"/>
    <property type="match status" value="2"/>
</dbReference>
<reference evidence="10 11" key="1">
    <citation type="submission" date="2020-04" db="EMBL/GenBank/DDBJ databases">
        <title>Perkinsus olseni comparative genomics.</title>
        <authorList>
            <person name="Bogema D.R."/>
        </authorList>
    </citation>
    <scope>NUCLEOTIDE SEQUENCE [LARGE SCALE GENOMIC DNA]</scope>
    <source>
        <strain evidence="10">00978-12</strain>
    </source>
</reference>
<dbReference type="GO" id="GO:0005524">
    <property type="term" value="F:ATP binding"/>
    <property type="evidence" value="ECO:0007669"/>
    <property type="project" value="UniProtKB-KW"/>
</dbReference>
<proteinExistence type="inferred from homology"/>
<dbReference type="Pfam" id="PF00270">
    <property type="entry name" value="DEAD"/>
    <property type="match status" value="1"/>
</dbReference>
<dbReference type="GO" id="GO:0005829">
    <property type="term" value="C:cytosol"/>
    <property type="evidence" value="ECO:0007669"/>
    <property type="project" value="TreeGrafter"/>
</dbReference>
<dbReference type="InterPro" id="IPR033121">
    <property type="entry name" value="PEPTIDASE_A1"/>
</dbReference>
<dbReference type="SUPFAM" id="SSF50630">
    <property type="entry name" value="Acid proteases"/>
    <property type="match status" value="1"/>
</dbReference>
<dbReference type="InterPro" id="IPR011545">
    <property type="entry name" value="DEAD/DEAH_box_helicase_dom"/>
</dbReference>
<dbReference type="CDD" id="cd00268">
    <property type="entry name" value="DEADc"/>
    <property type="match status" value="1"/>
</dbReference>
<comment type="caution">
    <text evidence="10">The sequence shown here is derived from an EMBL/GenBank/DDBJ whole genome shotgun (WGS) entry which is preliminary data.</text>
</comment>
<dbReference type="Pfam" id="PF00271">
    <property type="entry name" value="Helicase_C"/>
    <property type="match status" value="1"/>
</dbReference>
<keyword evidence="5" id="KW-0067">ATP-binding</keyword>
<evidence type="ECO:0000313" key="11">
    <source>
        <dbReference type="Proteomes" id="UP000541610"/>
    </source>
</evidence>
<feature type="compositionally biased region" description="Polar residues" evidence="7">
    <location>
        <begin position="927"/>
        <end position="938"/>
    </location>
</feature>
<evidence type="ECO:0000256" key="2">
    <source>
        <dbReference type="ARBA" id="ARBA00022741"/>
    </source>
</evidence>
<keyword evidence="2" id="KW-0547">Nucleotide-binding</keyword>
<organism evidence="10 11">
    <name type="scientific">Perkinsus olseni</name>
    <name type="common">Perkinsus atlanticus</name>
    <dbReference type="NCBI Taxonomy" id="32597"/>
    <lineage>
        <taxon>Eukaryota</taxon>
        <taxon>Sar</taxon>
        <taxon>Alveolata</taxon>
        <taxon>Perkinsozoa</taxon>
        <taxon>Perkinsea</taxon>
        <taxon>Perkinsida</taxon>
        <taxon>Perkinsidae</taxon>
        <taxon>Perkinsus</taxon>
    </lineage>
</organism>
<evidence type="ECO:0000256" key="1">
    <source>
        <dbReference type="ARBA" id="ARBA00007447"/>
    </source>
</evidence>
<dbReference type="PANTHER" id="PTHR47959:SF1">
    <property type="entry name" value="ATP-DEPENDENT RNA HELICASE DBPA"/>
    <property type="match status" value="1"/>
</dbReference>
<sequence length="1004" mass="112218">MPEKYILANLVFIGLSLETNGYRKVRIGIRAQKVTSHVNSVQLLAYLKVDNQDIHAVVDTGNPYIFLVWKHWYEKEYPGGCDKLAFKCYECSPAPCQPGPNKTLNFYDGENMTIFKHSGVVDFGTVTENDISFGLIAGAEGRPFASLGLAPPYARMKPYAPLMQQLMDRSKSTRLVKKSSFSLYLVAGENPTGELILGGKDKRNYVPPLVFVKVRKDQSVSLTRLTIGDSLEYRMVAPTPAFFDSGTNAIIMPEEVELRVLAWLEEADYLPSITFSMRDLKGEEVPLEIPPASYVVKDGGRCMLAIHFGEAWVLGLSALYGNYYYYDWDRNRIGFAKKVKAGPSGLVVGFLDDLRRRTSIEATIGPLERSTMVLAIGDKHHREIPPFTIFVRPTFVHAATLMTVGQLYRTAATSVMKPTYRATLVNSSGHSLAGYRLYSPPPSVGGPAEEGPSEGLRNPLGLSVDALLPHRFTSFDRVNSFHRFGLDKELLVGLHSSGAVTPTRTQEVCIPAMMEGQSLLLVAQTGSGKTMAYVLPLLHRLLRSNPDNLYPLENKPRAVILVPTRELAIQVIRVVRQLTAQGCRQITSTGLAAGLSYVKEARALNQARGDVVVCTPARLLLHLTKGNVKLGEVTHLVIDEADTLCDTFYEKEVADVISKTFKARGAARSAPLIALVGATRTGAVSNFVRTSVPSHVVVNQVVAPDAHMTVPALEQVFVPMGGRKRSNALVDILEERQVRGQKTLIFTNTVSRCRGVAKMLETEGYSVSLLHGEMAFKNRRKEFASFKGASKTGAPAKEIMVELVELRYYSGRRICRWFVKFKRPVVRRDHLDVRFASKSINKILKLEKLKQDLETKKVKLKKRSAYDWYLARRKKMGLPPRDNLCGPAKRAVIQEWRQRYRMDKKLVELVSRGRLKKGEVLPAMPDQNVTHSDSQEQSVLKRDSDTGSMLRVNVRRSERLLMKKGLLDRADDEDSHVEIRDVQVGDGIVLPKKERTKRENRMVF</sequence>
<evidence type="ECO:0008006" key="12">
    <source>
        <dbReference type="Google" id="ProtNLM"/>
    </source>
</evidence>
<dbReference type="PRINTS" id="PR00792">
    <property type="entry name" value="PEPSIN"/>
</dbReference>
<evidence type="ECO:0000259" key="9">
    <source>
        <dbReference type="PROSITE" id="PS51767"/>
    </source>
</evidence>
<dbReference type="GO" id="GO:0004190">
    <property type="term" value="F:aspartic-type endopeptidase activity"/>
    <property type="evidence" value="ECO:0007669"/>
    <property type="project" value="InterPro"/>
</dbReference>
<evidence type="ECO:0000256" key="3">
    <source>
        <dbReference type="ARBA" id="ARBA00022801"/>
    </source>
</evidence>
<feature type="domain" description="Helicase ATP-binding" evidence="8">
    <location>
        <begin position="510"/>
        <end position="698"/>
    </location>
</feature>
<dbReference type="CDD" id="cd05471">
    <property type="entry name" value="pepsin_like"/>
    <property type="match status" value="1"/>
</dbReference>
<dbReference type="InterPro" id="IPR014001">
    <property type="entry name" value="Helicase_ATP-bd"/>
</dbReference>
<name>A0A7J6P4W1_PEROL</name>
<dbReference type="GO" id="GO:0003724">
    <property type="term" value="F:RNA helicase activity"/>
    <property type="evidence" value="ECO:0007669"/>
    <property type="project" value="TreeGrafter"/>
</dbReference>
<dbReference type="Gene3D" id="2.40.70.10">
    <property type="entry name" value="Acid Proteases"/>
    <property type="match status" value="2"/>
</dbReference>
<comment type="similarity">
    <text evidence="1">Belongs to the peptidase A1 family.</text>
</comment>
<dbReference type="PROSITE" id="PS51767">
    <property type="entry name" value="PEPTIDASE_A1"/>
    <property type="match status" value="1"/>
</dbReference>
<dbReference type="Proteomes" id="UP000541610">
    <property type="component" value="Unassembled WGS sequence"/>
</dbReference>
<evidence type="ECO:0000256" key="5">
    <source>
        <dbReference type="ARBA" id="ARBA00022840"/>
    </source>
</evidence>
<gene>
    <name evidence="10" type="ORF">FOZ60_016722</name>
</gene>
<evidence type="ECO:0000259" key="8">
    <source>
        <dbReference type="PROSITE" id="PS51192"/>
    </source>
</evidence>
<accession>A0A7J6P4W1</accession>
<dbReference type="OrthoDB" id="10256233at2759"/>
<dbReference type="GO" id="GO:0006508">
    <property type="term" value="P:proteolysis"/>
    <property type="evidence" value="ECO:0007669"/>
    <property type="project" value="InterPro"/>
</dbReference>
<dbReference type="InterPro" id="IPR027417">
    <property type="entry name" value="P-loop_NTPase"/>
</dbReference>
<evidence type="ECO:0000256" key="7">
    <source>
        <dbReference type="SAM" id="MobiDB-lite"/>
    </source>
</evidence>
<evidence type="ECO:0000256" key="6">
    <source>
        <dbReference type="SAM" id="Coils"/>
    </source>
</evidence>
<dbReference type="InterPro" id="IPR021109">
    <property type="entry name" value="Peptidase_aspartic_dom_sf"/>
</dbReference>
<dbReference type="InterPro" id="IPR001461">
    <property type="entry name" value="Aspartic_peptidase_A1"/>
</dbReference>
<keyword evidence="6" id="KW-0175">Coiled coil</keyword>
<dbReference type="AlphaFoldDB" id="A0A7J6P4W1"/>
<feature type="coiled-coil region" evidence="6">
    <location>
        <begin position="836"/>
        <end position="863"/>
    </location>
</feature>
<keyword evidence="4" id="KW-0347">Helicase</keyword>
<dbReference type="InterPro" id="IPR001650">
    <property type="entry name" value="Helicase_C-like"/>
</dbReference>
<dbReference type="InterPro" id="IPR044742">
    <property type="entry name" value="DEAD/DEAH_RhlB"/>
</dbReference>
<dbReference type="EMBL" id="JABANP010000090">
    <property type="protein sequence ID" value="KAF4690887.1"/>
    <property type="molecule type" value="Genomic_DNA"/>
</dbReference>
<feature type="domain" description="Peptidase A1" evidence="9">
    <location>
        <begin position="43"/>
        <end position="336"/>
    </location>
</feature>
<feature type="region of interest" description="Disordered" evidence="7">
    <location>
        <begin position="923"/>
        <end position="948"/>
    </location>
</feature>
<dbReference type="PANTHER" id="PTHR47959">
    <property type="entry name" value="ATP-DEPENDENT RNA HELICASE RHLE-RELATED"/>
    <property type="match status" value="1"/>
</dbReference>